<dbReference type="STRING" id="1293890.TALK_04810"/>
<reference evidence="1 2" key="1">
    <citation type="submission" date="2014-03" db="EMBL/GenBank/DDBJ databases">
        <title>The draft genome sequence of Thalassospira alkalitolerans JCM 18968.</title>
        <authorList>
            <person name="Lai Q."/>
            <person name="Shao Z."/>
        </authorList>
    </citation>
    <scope>NUCLEOTIDE SEQUENCE [LARGE SCALE GENOMIC DNA]</scope>
    <source>
        <strain evidence="1 2">JCM 18968</strain>
    </source>
</reference>
<evidence type="ECO:0000313" key="1">
    <source>
        <dbReference type="EMBL" id="OSQ49643.1"/>
    </source>
</evidence>
<keyword evidence="2" id="KW-1185">Reference proteome</keyword>
<sequence length="75" mass="8384">MGDQMSKNKPRLVFRVELIGNDLIYVIARHEKGALSVAIQHGFEPDRSPSAKPRLVDGLFAERAINRKNPDQEAA</sequence>
<evidence type="ECO:0000313" key="2">
    <source>
        <dbReference type="Proteomes" id="UP000193396"/>
    </source>
</evidence>
<dbReference type="Proteomes" id="UP000193396">
    <property type="component" value="Unassembled WGS sequence"/>
</dbReference>
<dbReference type="AlphaFoldDB" id="A0A1Y2LHY7"/>
<gene>
    <name evidence="1" type="ORF">TALK_04810</name>
</gene>
<proteinExistence type="predicted"/>
<protein>
    <submittedName>
        <fullName evidence="1">Uncharacterized protein</fullName>
    </submittedName>
</protein>
<name>A0A1Y2LHY7_9PROT</name>
<accession>A0A1Y2LHY7</accession>
<dbReference type="EMBL" id="JFKB01000002">
    <property type="protein sequence ID" value="OSQ49643.1"/>
    <property type="molecule type" value="Genomic_DNA"/>
</dbReference>
<organism evidence="1 2">
    <name type="scientific">Thalassospira alkalitolerans</name>
    <dbReference type="NCBI Taxonomy" id="1293890"/>
    <lineage>
        <taxon>Bacteria</taxon>
        <taxon>Pseudomonadati</taxon>
        <taxon>Pseudomonadota</taxon>
        <taxon>Alphaproteobacteria</taxon>
        <taxon>Rhodospirillales</taxon>
        <taxon>Thalassospiraceae</taxon>
        <taxon>Thalassospira</taxon>
    </lineage>
</organism>
<comment type="caution">
    <text evidence="1">The sequence shown here is derived from an EMBL/GenBank/DDBJ whole genome shotgun (WGS) entry which is preliminary data.</text>
</comment>